<feature type="transmembrane region" description="Helical" evidence="1">
    <location>
        <begin position="20"/>
        <end position="43"/>
    </location>
</feature>
<evidence type="ECO:0000256" key="1">
    <source>
        <dbReference type="SAM" id="Phobius"/>
    </source>
</evidence>
<evidence type="ECO:0000313" key="3">
    <source>
        <dbReference type="Proteomes" id="UP000015105"/>
    </source>
</evidence>
<dbReference type="Gramene" id="AET7Gv20751400.6">
    <property type="protein sequence ID" value="AET7Gv20751400.6"/>
    <property type="gene ID" value="AET7Gv20751400"/>
</dbReference>
<reference evidence="2" key="4">
    <citation type="submission" date="2019-03" db="UniProtKB">
        <authorList>
            <consortium name="EnsemblPlants"/>
        </authorList>
    </citation>
    <scope>IDENTIFICATION</scope>
</reference>
<dbReference type="Proteomes" id="UP000015105">
    <property type="component" value="Chromosome 7D"/>
</dbReference>
<reference evidence="3" key="1">
    <citation type="journal article" date="2014" name="Science">
        <title>Ancient hybridizations among the ancestral genomes of bread wheat.</title>
        <authorList>
            <consortium name="International Wheat Genome Sequencing Consortium,"/>
            <person name="Marcussen T."/>
            <person name="Sandve S.R."/>
            <person name="Heier L."/>
            <person name="Spannagl M."/>
            <person name="Pfeifer M."/>
            <person name="Jakobsen K.S."/>
            <person name="Wulff B.B."/>
            <person name="Steuernagel B."/>
            <person name="Mayer K.F."/>
            <person name="Olsen O.A."/>
        </authorList>
    </citation>
    <scope>NUCLEOTIDE SEQUENCE [LARGE SCALE GENOMIC DNA]</scope>
    <source>
        <strain evidence="3">cv. AL8/78</strain>
    </source>
</reference>
<reference evidence="2" key="5">
    <citation type="journal article" date="2021" name="G3 (Bethesda)">
        <title>Aegilops tauschii genome assembly Aet v5.0 features greater sequence contiguity and improved annotation.</title>
        <authorList>
            <person name="Wang L."/>
            <person name="Zhu T."/>
            <person name="Rodriguez J.C."/>
            <person name="Deal K.R."/>
            <person name="Dubcovsky J."/>
            <person name="McGuire P.E."/>
            <person name="Lux T."/>
            <person name="Spannagl M."/>
            <person name="Mayer K.F.X."/>
            <person name="Baldrich P."/>
            <person name="Meyers B.C."/>
            <person name="Huo N."/>
            <person name="Gu Y.Q."/>
            <person name="Zhou H."/>
            <person name="Devos K.M."/>
            <person name="Bennetzen J.L."/>
            <person name="Unver T."/>
            <person name="Budak H."/>
            <person name="Gulick P.J."/>
            <person name="Galiba G."/>
            <person name="Kalapos B."/>
            <person name="Nelson D.R."/>
            <person name="Li P."/>
            <person name="You F.M."/>
            <person name="Luo M.C."/>
            <person name="Dvorak J."/>
        </authorList>
    </citation>
    <scope>NUCLEOTIDE SEQUENCE [LARGE SCALE GENOMIC DNA]</scope>
    <source>
        <strain evidence="2">cv. AL8/78</strain>
    </source>
</reference>
<keyword evidence="3" id="KW-1185">Reference proteome</keyword>
<accession>A0A453RXD6</accession>
<keyword evidence="1" id="KW-0812">Transmembrane</keyword>
<dbReference type="EnsemblPlants" id="AET7Gv20751400.6">
    <property type="protein sequence ID" value="AET7Gv20751400.6"/>
    <property type="gene ID" value="AET7Gv20751400"/>
</dbReference>
<sequence length="75" mass="8350">QGRICQCVAAFGTLTFDISIVIFVFRCSLVGIALMFAGLYVVLWAKNREDKMFAELALPSDSDATESDIERPFLQ</sequence>
<keyword evidence="1" id="KW-0472">Membrane</keyword>
<evidence type="ECO:0000313" key="2">
    <source>
        <dbReference type="EnsemblPlants" id="AET7Gv20751400.6"/>
    </source>
</evidence>
<reference evidence="2" key="3">
    <citation type="journal article" date="2017" name="Nature">
        <title>Genome sequence of the progenitor of the wheat D genome Aegilops tauschii.</title>
        <authorList>
            <person name="Luo M.C."/>
            <person name="Gu Y.Q."/>
            <person name="Puiu D."/>
            <person name="Wang H."/>
            <person name="Twardziok S.O."/>
            <person name="Deal K.R."/>
            <person name="Huo N."/>
            <person name="Zhu T."/>
            <person name="Wang L."/>
            <person name="Wang Y."/>
            <person name="McGuire P.E."/>
            <person name="Liu S."/>
            <person name="Long H."/>
            <person name="Ramasamy R.K."/>
            <person name="Rodriguez J.C."/>
            <person name="Van S.L."/>
            <person name="Yuan L."/>
            <person name="Wang Z."/>
            <person name="Xia Z."/>
            <person name="Xiao L."/>
            <person name="Anderson O.D."/>
            <person name="Ouyang S."/>
            <person name="Liang Y."/>
            <person name="Zimin A.V."/>
            <person name="Pertea G."/>
            <person name="Qi P."/>
            <person name="Bennetzen J.L."/>
            <person name="Dai X."/>
            <person name="Dawson M.W."/>
            <person name="Muller H.G."/>
            <person name="Kugler K."/>
            <person name="Rivarola-Duarte L."/>
            <person name="Spannagl M."/>
            <person name="Mayer K.F.X."/>
            <person name="Lu F.H."/>
            <person name="Bevan M.W."/>
            <person name="Leroy P."/>
            <person name="Li P."/>
            <person name="You F.M."/>
            <person name="Sun Q."/>
            <person name="Liu Z."/>
            <person name="Lyons E."/>
            <person name="Wicker T."/>
            <person name="Salzberg S.L."/>
            <person name="Devos K.M."/>
            <person name="Dvorak J."/>
        </authorList>
    </citation>
    <scope>NUCLEOTIDE SEQUENCE [LARGE SCALE GENOMIC DNA]</scope>
    <source>
        <strain evidence="2">cv. AL8/78</strain>
    </source>
</reference>
<protein>
    <recommendedName>
        <fullName evidence="4">WAT1-related protein</fullName>
    </recommendedName>
</protein>
<keyword evidence="1" id="KW-1133">Transmembrane helix</keyword>
<dbReference type="AlphaFoldDB" id="A0A453RXD6"/>
<organism evidence="2 3">
    <name type="scientific">Aegilops tauschii subsp. strangulata</name>
    <name type="common">Goatgrass</name>
    <dbReference type="NCBI Taxonomy" id="200361"/>
    <lineage>
        <taxon>Eukaryota</taxon>
        <taxon>Viridiplantae</taxon>
        <taxon>Streptophyta</taxon>
        <taxon>Embryophyta</taxon>
        <taxon>Tracheophyta</taxon>
        <taxon>Spermatophyta</taxon>
        <taxon>Magnoliopsida</taxon>
        <taxon>Liliopsida</taxon>
        <taxon>Poales</taxon>
        <taxon>Poaceae</taxon>
        <taxon>BOP clade</taxon>
        <taxon>Pooideae</taxon>
        <taxon>Triticodae</taxon>
        <taxon>Triticeae</taxon>
        <taxon>Triticinae</taxon>
        <taxon>Aegilops</taxon>
    </lineage>
</organism>
<name>A0A453RXD6_AEGTS</name>
<reference evidence="3" key="2">
    <citation type="journal article" date="2017" name="Nat. Plants">
        <title>The Aegilops tauschii genome reveals multiple impacts of transposons.</title>
        <authorList>
            <person name="Zhao G."/>
            <person name="Zou C."/>
            <person name="Li K."/>
            <person name="Wang K."/>
            <person name="Li T."/>
            <person name="Gao L."/>
            <person name="Zhang X."/>
            <person name="Wang H."/>
            <person name="Yang Z."/>
            <person name="Liu X."/>
            <person name="Jiang W."/>
            <person name="Mao L."/>
            <person name="Kong X."/>
            <person name="Jiao Y."/>
            <person name="Jia J."/>
        </authorList>
    </citation>
    <scope>NUCLEOTIDE SEQUENCE [LARGE SCALE GENOMIC DNA]</scope>
    <source>
        <strain evidence="3">cv. AL8/78</strain>
    </source>
</reference>
<evidence type="ECO:0008006" key="4">
    <source>
        <dbReference type="Google" id="ProtNLM"/>
    </source>
</evidence>
<proteinExistence type="predicted"/>